<evidence type="ECO:0000259" key="1">
    <source>
        <dbReference type="Pfam" id="PF13480"/>
    </source>
</evidence>
<gene>
    <name evidence="2" type="ORF">SAMN05444272_1320</name>
</gene>
<evidence type="ECO:0000313" key="2">
    <source>
        <dbReference type="EMBL" id="SHL72552.1"/>
    </source>
</evidence>
<dbReference type="RefSeq" id="WP_073010300.1">
    <property type="nucleotide sequence ID" value="NZ_FRBW01000001.1"/>
</dbReference>
<reference evidence="2 3" key="1">
    <citation type="submission" date="2016-11" db="EMBL/GenBank/DDBJ databases">
        <authorList>
            <person name="Jaros S."/>
            <person name="Januszkiewicz K."/>
            <person name="Wedrychowicz H."/>
        </authorList>
    </citation>
    <scope>NUCLEOTIDE SEQUENCE [LARGE SCALE GENOMIC DNA]</scope>
    <source>
        <strain evidence="2 3">DSM 22153</strain>
    </source>
</reference>
<accession>A0A1M7CZ63</accession>
<sequence length="408" mass="44325">MSHASSLSQDRPAGFDKAGAAQALPAVAAPLSVRRITAAEYRKLALEASDLDLRCLYQEPDWLDAYLSAISPARPLEPLFLAVEAEGEIAGLLPLAIESGMGGARTLTFLGWNRANQNQGLWSSSRIASADAGGLLTTLRNISKQAGADLIHLPNMPASLGPAANPLTSGHHLPSPSPVFTGSLDAPFETLLRQGLGKDGRKKLLRKKRALEEAGGYKVVEATSPGEREQGLKAFLEQREIRCRETGIPNAFSEAPDQDFLRRLITPNEAGEGLLRIFWLEVTGIIRATYICAWQQGCLSGYANSIAQDDMMPHSPGVVLLMDIIEKACADPAINAIDLGLGDERYKHAWTSPEPLHDALEALTFKGRTLLFVTEKKQALKARIRASGTLWPLVRKLRKWKASRRQAA</sequence>
<evidence type="ECO:0000313" key="3">
    <source>
        <dbReference type="Proteomes" id="UP000186002"/>
    </source>
</evidence>
<dbReference type="SUPFAM" id="SSF55729">
    <property type="entry name" value="Acyl-CoA N-acyltransferases (Nat)"/>
    <property type="match status" value="1"/>
</dbReference>
<dbReference type="OrthoDB" id="8193702at2"/>
<dbReference type="EMBL" id="FRBW01000001">
    <property type="protein sequence ID" value="SHL72552.1"/>
    <property type="molecule type" value="Genomic_DNA"/>
</dbReference>
<dbReference type="InterPro" id="IPR016181">
    <property type="entry name" value="Acyl_CoA_acyltransferase"/>
</dbReference>
<dbReference type="InterPro" id="IPR038740">
    <property type="entry name" value="BioF2-like_GNAT_dom"/>
</dbReference>
<keyword evidence="3" id="KW-1185">Reference proteome</keyword>
<proteinExistence type="predicted"/>
<name>A0A1M7CZ63_9HYPH</name>
<dbReference type="GO" id="GO:0016740">
    <property type="term" value="F:transferase activity"/>
    <property type="evidence" value="ECO:0007669"/>
    <property type="project" value="UniProtKB-KW"/>
</dbReference>
<protein>
    <submittedName>
        <fullName evidence="2">Acetyltransferase involved in cellulose biosynthesis, CelD/BcsL family</fullName>
    </submittedName>
</protein>
<dbReference type="STRING" id="735517.SAMN05444272_1320"/>
<dbReference type="AlphaFoldDB" id="A0A1M7CZ63"/>
<organism evidence="2 3">
    <name type="scientific">Roseibium suaedae</name>
    <dbReference type="NCBI Taxonomy" id="735517"/>
    <lineage>
        <taxon>Bacteria</taxon>
        <taxon>Pseudomonadati</taxon>
        <taxon>Pseudomonadota</taxon>
        <taxon>Alphaproteobacteria</taxon>
        <taxon>Hyphomicrobiales</taxon>
        <taxon>Stappiaceae</taxon>
        <taxon>Roseibium</taxon>
    </lineage>
</organism>
<keyword evidence="2" id="KW-0808">Transferase</keyword>
<feature type="domain" description="BioF2-like acetyltransferase" evidence="1">
    <location>
        <begin position="200"/>
        <end position="348"/>
    </location>
</feature>
<dbReference type="Proteomes" id="UP000186002">
    <property type="component" value="Unassembled WGS sequence"/>
</dbReference>
<dbReference type="Pfam" id="PF13480">
    <property type="entry name" value="Acetyltransf_6"/>
    <property type="match status" value="1"/>
</dbReference>